<name>A0A8G2HXS8_9ACTO</name>
<evidence type="ECO:0000313" key="2">
    <source>
        <dbReference type="EMBL" id="STO17493.1"/>
    </source>
</evidence>
<dbReference type="Proteomes" id="UP000255284">
    <property type="component" value="Unassembled WGS sequence"/>
</dbReference>
<reference evidence="2 3" key="1">
    <citation type="submission" date="2018-06" db="EMBL/GenBank/DDBJ databases">
        <authorList>
            <consortium name="Pathogen Informatics"/>
            <person name="Doyle S."/>
        </authorList>
    </citation>
    <scope>NUCLEOTIDE SEQUENCE [LARGE SCALE GENOMIC DNA]</scope>
    <source>
        <strain evidence="2 3">NCTC11819</strain>
    </source>
</reference>
<protein>
    <submittedName>
        <fullName evidence="2">Predicted acetyltransferase involved in intracellular survival and related acetyltransferases</fullName>
    </submittedName>
</protein>
<organism evidence="2 3">
    <name type="scientific">Mobiluncus mulieris</name>
    <dbReference type="NCBI Taxonomy" id="2052"/>
    <lineage>
        <taxon>Bacteria</taxon>
        <taxon>Bacillati</taxon>
        <taxon>Actinomycetota</taxon>
        <taxon>Actinomycetes</taxon>
        <taxon>Actinomycetales</taxon>
        <taxon>Actinomycetaceae</taxon>
        <taxon>Mobiluncus</taxon>
    </lineage>
</organism>
<evidence type="ECO:0000313" key="3">
    <source>
        <dbReference type="Proteomes" id="UP000255284"/>
    </source>
</evidence>
<dbReference type="InterPro" id="IPR000182">
    <property type="entry name" value="GNAT_dom"/>
</dbReference>
<dbReference type="GeneID" id="61167865"/>
<dbReference type="PROSITE" id="PS51186">
    <property type="entry name" value="GNAT"/>
    <property type="match status" value="2"/>
</dbReference>
<gene>
    <name evidence="2" type="ORF">NCTC11819_02087</name>
</gene>
<sequence>MVDISSVSMPQTPDLVWKPLTVENRDALVGLIAEMERIDNPPYRTSPTEVDQILATDFAGLGGWNQDSRLVAYAIVRVVETTGVQAICSGGVAAGWRKRGVGTEILSWQVEVARLMLTGLTRTAQIVCLLDKVGSSATTWMRTFGFEKAHSFQELRRNLQVPVVEVTPGKYLEIVAWQESFDDKVRRAHNELMRLTTDTPAQDMVSWTSNRPFFAPQWSFIALDKSHDIAQVAGYLLSACYRQDWEARGWKEGYIEMLGVLPEYAETQVAPALLTNALRAYQDDGMDYAAVGLAEENPTEIAKLYTEFGFETTGESTIWVAEVAPNPSAKNHNLRL</sequence>
<dbReference type="SUPFAM" id="SSF55729">
    <property type="entry name" value="Acyl-CoA N-acyltransferases (Nat)"/>
    <property type="match status" value="2"/>
</dbReference>
<dbReference type="GO" id="GO:0016747">
    <property type="term" value="F:acyltransferase activity, transferring groups other than amino-acyl groups"/>
    <property type="evidence" value="ECO:0007669"/>
    <property type="project" value="InterPro"/>
</dbReference>
<accession>A0A8G2HXS8</accession>
<proteinExistence type="predicted"/>
<feature type="domain" description="N-acetyltransferase" evidence="1">
    <location>
        <begin position="172"/>
        <end position="336"/>
    </location>
</feature>
<dbReference type="InterPro" id="IPR016181">
    <property type="entry name" value="Acyl_CoA_acyltransferase"/>
</dbReference>
<dbReference type="RefSeq" id="WP_249262436.1">
    <property type="nucleotide sequence ID" value="NZ_CAMPNB010000003.1"/>
</dbReference>
<evidence type="ECO:0000259" key="1">
    <source>
        <dbReference type="PROSITE" id="PS51186"/>
    </source>
</evidence>
<dbReference type="Gene3D" id="3.40.630.30">
    <property type="match status" value="1"/>
</dbReference>
<keyword evidence="2" id="KW-0808">Transferase</keyword>
<dbReference type="EMBL" id="UGGQ01000006">
    <property type="protein sequence ID" value="STO17493.1"/>
    <property type="molecule type" value="Genomic_DNA"/>
</dbReference>
<dbReference type="AlphaFoldDB" id="A0A8G2HXS8"/>
<comment type="caution">
    <text evidence="2">The sequence shown here is derived from an EMBL/GenBank/DDBJ whole genome shotgun (WGS) entry which is preliminary data.</text>
</comment>
<feature type="domain" description="N-acetyltransferase" evidence="1">
    <location>
        <begin position="22"/>
        <end position="173"/>
    </location>
</feature>